<dbReference type="RefSeq" id="YP_009099974.1">
    <property type="nucleotide sequence ID" value="NC_025429.1"/>
</dbReference>
<dbReference type="KEGG" id="vg:22109784"/>
<sequence length="92" mass="10490">MGKRPSEIVNGVIHIESSPGTREVKIEKKVIRTTLNISHSVVEKLIYDYLNNSGAIFDCEYFELDGNINYDDTFSFTLEKFVTDDADRIIAE</sequence>
<proteinExistence type="predicted"/>
<evidence type="ECO:0000313" key="1">
    <source>
        <dbReference type="EMBL" id="AIK68448.1"/>
    </source>
</evidence>
<keyword evidence="2" id="KW-1185">Reference proteome</keyword>
<accession>A0A076YIZ2</accession>
<name>A0A076YIZ2_9CAUD</name>
<organism evidence="1 2">
    <name type="scientific">Rhizobium phage vB_RleM_P10VF</name>
    <dbReference type="NCBI Taxonomy" id="1527770"/>
    <lineage>
        <taxon>Viruses</taxon>
        <taxon>Duplodnaviria</taxon>
        <taxon>Heunggongvirae</taxon>
        <taxon>Uroviricota</taxon>
        <taxon>Caudoviricetes</taxon>
        <taxon>Pootjesviridae</taxon>
        <taxon>Innesvirus</taxon>
        <taxon>Innesvirus P10VF</taxon>
    </lineage>
</organism>
<evidence type="ECO:0000313" key="2">
    <source>
        <dbReference type="Proteomes" id="UP000204140"/>
    </source>
</evidence>
<protein>
    <submittedName>
        <fullName evidence="1">Uncharacterized protein</fullName>
    </submittedName>
</protein>
<reference evidence="1 2" key="1">
    <citation type="submission" date="2014-07" db="EMBL/GenBank/DDBJ databases">
        <title>Isolation and characterization of Rhizobium leguminosarum phages from western Canadian soils and complete genome sequences of rhizobiophages vB_RleS_L338C and vB_RleM_P10VF.</title>
        <authorList>
            <person name="Restrepo-Cordoba M."/>
            <person name="Halmillawewa A.P."/>
            <person name="Perry B."/>
            <person name="Hynes M.F."/>
            <person name="Yost C.K."/>
        </authorList>
    </citation>
    <scope>NUCLEOTIDE SEQUENCE [LARGE SCALE GENOMIC DNA]</scope>
</reference>
<dbReference type="GeneID" id="22109784"/>
<gene>
    <name evidence="1" type="ORF">P10VF_235</name>
</gene>
<dbReference type="Proteomes" id="UP000204140">
    <property type="component" value="Segment"/>
</dbReference>
<dbReference type="EMBL" id="KM199770">
    <property type="protein sequence ID" value="AIK68448.1"/>
    <property type="molecule type" value="Genomic_DNA"/>
</dbReference>